<dbReference type="InterPro" id="IPR011033">
    <property type="entry name" value="PRC_barrel-like_sf"/>
</dbReference>
<dbReference type="InterPro" id="IPR027275">
    <property type="entry name" value="PRC-brl_dom"/>
</dbReference>
<dbReference type="RefSeq" id="WP_172834426.1">
    <property type="nucleotide sequence ID" value="NZ_LT828648.1"/>
</dbReference>
<dbReference type="SUPFAM" id="SSF50346">
    <property type="entry name" value="PRC-barrel domain"/>
    <property type="match status" value="1"/>
</dbReference>
<dbReference type="EMBL" id="LT828648">
    <property type="protein sequence ID" value="SLM49948.1"/>
    <property type="molecule type" value="Genomic_DNA"/>
</dbReference>
<protein>
    <recommendedName>
        <fullName evidence="1">PRC-barrel domain-containing protein</fullName>
    </recommendedName>
</protein>
<keyword evidence="3" id="KW-1185">Reference proteome</keyword>
<dbReference type="AlphaFoldDB" id="A0A1W1IA68"/>
<feature type="domain" description="PRC-barrel" evidence="1">
    <location>
        <begin position="3"/>
        <end position="64"/>
    </location>
</feature>
<name>A0A1W1IA68_9BACT</name>
<dbReference type="KEGG" id="nja:NSJP_3781"/>
<evidence type="ECO:0000313" key="2">
    <source>
        <dbReference type="EMBL" id="SLM49948.1"/>
    </source>
</evidence>
<organism evidence="2 3">
    <name type="scientific">Nitrospira japonica</name>
    <dbReference type="NCBI Taxonomy" id="1325564"/>
    <lineage>
        <taxon>Bacteria</taxon>
        <taxon>Pseudomonadati</taxon>
        <taxon>Nitrospirota</taxon>
        <taxon>Nitrospiria</taxon>
        <taxon>Nitrospirales</taxon>
        <taxon>Nitrospiraceae</taxon>
        <taxon>Nitrospira</taxon>
    </lineage>
</organism>
<evidence type="ECO:0000313" key="3">
    <source>
        <dbReference type="Proteomes" id="UP000192042"/>
    </source>
</evidence>
<accession>A0A1W1IA68</accession>
<dbReference type="Proteomes" id="UP000192042">
    <property type="component" value="Chromosome I"/>
</dbReference>
<reference evidence="2 3" key="1">
    <citation type="submission" date="2017-03" db="EMBL/GenBank/DDBJ databases">
        <authorList>
            <person name="Afonso C.L."/>
            <person name="Miller P.J."/>
            <person name="Scott M.A."/>
            <person name="Spackman E."/>
            <person name="Goraichik I."/>
            <person name="Dimitrov K.M."/>
            <person name="Suarez D.L."/>
            <person name="Swayne D.E."/>
        </authorList>
    </citation>
    <scope>NUCLEOTIDE SEQUENCE [LARGE SCALE GENOMIC DNA]</scope>
    <source>
        <strain evidence="2">Genome sequencing of Nitrospira japonica strain NJ11</strain>
    </source>
</reference>
<evidence type="ECO:0000259" key="1">
    <source>
        <dbReference type="Pfam" id="PF05239"/>
    </source>
</evidence>
<gene>
    <name evidence="2" type="ORF">NSJP_3781</name>
</gene>
<dbReference type="Pfam" id="PF05239">
    <property type="entry name" value="PRC"/>
    <property type="match status" value="1"/>
</dbReference>
<proteinExistence type="predicted"/>
<sequence length="81" mass="9575">MSIENWTVQTTNGQNWGYIKRLILDSDTREISHADVILAKTGRLIRLPWRSFEVRDGWIKLRISERPVRSRRQSHLSSREG</sequence>